<keyword evidence="11" id="KW-1185">Reference proteome</keyword>
<organism evidence="10 11">
    <name type="scientific">Geothrix rubra</name>
    <dbReference type="NCBI Taxonomy" id="2927977"/>
    <lineage>
        <taxon>Bacteria</taxon>
        <taxon>Pseudomonadati</taxon>
        <taxon>Acidobacteriota</taxon>
        <taxon>Holophagae</taxon>
        <taxon>Holophagales</taxon>
        <taxon>Holophagaceae</taxon>
        <taxon>Geothrix</taxon>
    </lineage>
</organism>
<dbReference type="EMBL" id="BSDD01000004">
    <property type="protein sequence ID" value="GLH70559.1"/>
    <property type="molecule type" value="Genomic_DNA"/>
</dbReference>
<dbReference type="Pfam" id="PF02219">
    <property type="entry name" value="MTHFR"/>
    <property type="match status" value="1"/>
</dbReference>
<dbReference type="Proteomes" id="UP001165089">
    <property type="component" value="Unassembled WGS sequence"/>
</dbReference>
<reference evidence="10 11" key="1">
    <citation type="journal article" date="2023" name="Antonie Van Leeuwenhoek">
        <title>Mesoterricola silvestris gen. nov., sp. nov., Mesoterricola sediminis sp. nov., Geothrix oryzae sp. nov., Geothrix edaphica sp. nov., Geothrix rubra sp. nov., and Geothrix limicola sp. nov., six novel members of Acidobacteriota isolated from soils.</title>
        <authorList>
            <person name="Itoh H."/>
            <person name="Sugisawa Y."/>
            <person name="Mise K."/>
            <person name="Xu Z."/>
            <person name="Kuniyasu M."/>
            <person name="Ushijima N."/>
            <person name="Kawano K."/>
            <person name="Kobayashi E."/>
            <person name="Shiratori Y."/>
            <person name="Masuda Y."/>
            <person name="Senoo K."/>
        </authorList>
    </citation>
    <scope>NUCLEOTIDE SEQUENCE [LARGE SCALE GENOMIC DNA]</scope>
    <source>
        <strain evidence="10 11">Red803</strain>
    </source>
</reference>
<evidence type="ECO:0000259" key="9">
    <source>
        <dbReference type="PROSITE" id="PS50970"/>
    </source>
</evidence>
<dbReference type="InterPro" id="IPR003171">
    <property type="entry name" value="Mehydrof_redctse-like"/>
</dbReference>
<dbReference type="InterPro" id="IPR036589">
    <property type="entry name" value="HCY_dom_sf"/>
</dbReference>
<comment type="caution">
    <text evidence="10">The sequence shown here is derived from an EMBL/GenBank/DDBJ whole genome shotgun (WGS) entry which is preliminary data.</text>
</comment>
<dbReference type="InterPro" id="IPR029041">
    <property type="entry name" value="FAD-linked_oxidoreductase-like"/>
</dbReference>
<evidence type="ECO:0000256" key="1">
    <source>
        <dbReference type="ARBA" id="ARBA00001974"/>
    </source>
</evidence>
<dbReference type="RefSeq" id="WP_285725896.1">
    <property type="nucleotide sequence ID" value="NZ_BSDD01000004.1"/>
</dbReference>
<dbReference type="Pfam" id="PF02574">
    <property type="entry name" value="S-methyl_trans"/>
    <property type="match status" value="1"/>
</dbReference>
<dbReference type="InterPro" id="IPR003726">
    <property type="entry name" value="HCY_dom"/>
</dbReference>
<keyword evidence="6" id="KW-0274">FAD</keyword>
<protein>
    <submittedName>
        <fullName evidence="10">Bifunctional homocysteine S-methyltransferase/methylenetetrahydrofolate reductase</fullName>
    </submittedName>
</protein>
<keyword evidence="7" id="KW-0560">Oxidoreductase</keyword>
<evidence type="ECO:0000256" key="2">
    <source>
        <dbReference type="ARBA" id="ARBA00004777"/>
    </source>
</evidence>
<dbReference type="PANTHER" id="PTHR11103">
    <property type="entry name" value="SLR1189 PROTEIN"/>
    <property type="match status" value="1"/>
</dbReference>
<gene>
    <name evidence="10" type="primary">metF-2</name>
    <name evidence="10" type="ORF">GETHPA_20920</name>
</gene>
<feature type="domain" description="Hcy-binding" evidence="9">
    <location>
        <begin position="4"/>
        <end position="292"/>
    </location>
</feature>
<proteinExistence type="predicted"/>
<evidence type="ECO:0000256" key="3">
    <source>
        <dbReference type="ARBA" id="ARBA00022603"/>
    </source>
</evidence>
<keyword evidence="5" id="KW-0808">Transferase</keyword>
<dbReference type="Gene3D" id="3.20.20.220">
    <property type="match status" value="1"/>
</dbReference>
<evidence type="ECO:0000256" key="7">
    <source>
        <dbReference type="ARBA" id="ARBA00023002"/>
    </source>
</evidence>
<dbReference type="PROSITE" id="PS50970">
    <property type="entry name" value="HCY"/>
    <property type="match status" value="1"/>
</dbReference>
<dbReference type="CDD" id="cd00537">
    <property type="entry name" value="MTHFR"/>
    <property type="match status" value="1"/>
</dbReference>
<keyword evidence="3" id="KW-0489">Methyltransferase</keyword>
<dbReference type="NCBIfam" id="NF006396">
    <property type="entry name" value="PRK08645.1"/>
    <property type="match status" value="1"/>
</dbReference>
<dbReference type="PANTHER" id="PTHR11103:SF18">
    <property type="entry name" value="SLR1189 PROTEIN"/>
    <property type="match status" value="1"/>
</dbReference>
<evidence type="ECO:0000256" key="6">
    <source>
        <dbReference type="ARBA" id="ARBA00022827"/>
    </source>
</evidence>
<sequence>MSLPTFQQALAAGTCVLFDGSTPSALYDRGVFINRSFDEANLQSPDLVRGIHAEFLAAGAQVLTTNTWGANRLKLAAYGLEGKLADINRAGVALARAAAAQQGSAAWVAGCLGPLGVRIEPWGPTSFDEARAVFREQAELLAQAGVDLFVLESFEDLNEIHQALLAVKETADLPVVAMMSTDEEGRALYGTEPEWFIRKLDEWGADLVGTNGGNGPAPLLRLLERFRTATAKPIVLQPNPGLPRMVDGRLLYMASPEYLGEFARKALAAGARAVGGCSGTTPAHIRAMRGAFRQAQAFVQAAPTGAPTSQEQPQPEVPFAFRSRFSTKLAQGEFTHTVELVPPKGMEYDKLLAKTRQCRALGVDAINVPDGPRAMARMSALATALIIEQHVGLETILHYACRDRNLLGMQSDLLGAAGLGLRNLLAVTGDPPKLGPYPQATAVFDVDAIGLVNMLKRLNTGLDLGGAGIGAPTRFSIGVGANPVAPDLERERHRFRLKVEAGAQWAITQPVFDADSLFRFLDFAQSLGGGGIPILAGIWPLKSLRNAEFMANEVPGVVLPKSLLARMARRTTAEDQVKEGLDIAREIIEAIRPRIQGLQLSAPFGQVELVAPLLPRREA</sequence>
<comment type="pathway">
    <text evidence="2">One-carbon metabolism; tetrahydrofolate interconversion.</text>
</comment>
<name>A0ABQ5Q929_9BACT</name>
<evidence type="ECO:0000256" key="5">
    <source>
        <dbReference type="ARBA" id="ARBA00022679"/>
    </source>
</evidence>
<evidence type="ECO:0000256" key="4">
    <source>
        <dbReference type="ARBA" id="ARBA00022630"/>
    </source>
</evidence>
<dbReference type="Gene3D" id="3.20.20.330">
    <property type="entry name" value="Homocysteine-binding-like domain"/>
    <property type="match status" value="1"/>
</dbReference>
<accession>A0ABQ5Q929</accession>
<evidence type="ECO:0000313" key="11">
    <source>
        <dbReference type="Proteomes" id="UP001165089"/>
    </source>
</evidence>
<dbReference type="SUPFAM" id="SSF51730">
    <property type="entry name" value="FAD-linked oxidoreductase"/>
    <property type="match status" value="1"/>
</dbReference>
<comment type="caution">
    <text evidence="8">Lacks conserved residue(s) required for the propagation of feature annotation.</text>
</comment>
<comment type="cofactor">
    <cofactor evidence="1">
        <name>FAD</name>
        <dbReference type="ChEBI" id="CHEBI:57692"/>
    </cofactor>
</comment>
<evidence type="ECO:0000313" key="10">
    <source>
        <dbReference type="EMBL" id="GLH70559.1"/>
    </source>
</evidence>
<keyword evidence="4" id="KW-0285">Flavoprotein</keyword>
<evidence type="ECO:0000256" key="8">
    <source>
        <dbReference type="PROSITE-ProRule" id="PRU00333"/>
    </source>
</evidence>
<dbReference type="SUPFAM" id="SSF82282">
    <property type="entry name" value="Homocysteine S-methyltransferase"/>
    <property type="match status" value="1"/>
</dbReference>